<evidence type="ECO:0000313" key="1">
    <source>
        <dbReference type="EMBL" id="KAJ9655782.1"/>
    </source>
</evidence>
<gene>
    <name evidence="1" type="primary">PMS1</name>
    <name evidence="1" type="ORF">H2198_005402</name>
</gene>
<keyword evidence="2" id="KW-1185">Reference proteome</keyword>
<reference evidence="1" key="1">
    <citation type="submission" date="2022-10" db="EMBL/GenBank/DDBJ databases">
        <title>Culturing micro-colonial fungi from biological soil crusts in the Mojave desert and describing Neophaeococcomyces mojavensis, and introducing the new genera and species Taxawa tesnikishii.</title>
        <authorList>
            <person name="Kurbessoian T."/>
            <person name="Stajich J.E."/>
        </authorList>
    </citation>
    <scope>NUCLEOTIDE SEQUENCE</scope>
    <source>
        <strain evidence="1">JES_112</strain>
    </source>
</reference>
<comment type="caution">
    <text evidence="1">The sequence shown here is derived from an EMBL/GenBank/DDBJ whole genome shotgun (WGS) entry which is preliminary data.</text>
</comment>
<proteinExistence type="predicted"/>
<organism evidence="1 2">
    <name type="scientific">Neophaeococcomyces mojaviensis</name>
    <dbReference type="NCBI Taxonomy" id="3383035"/>
    <lineage>
        <taxon>Eukaryota</taxon>
        <taxon>Fungi</taxon>
        <taxon>Dikarya</taxon>
        <taxon>Ascomycota</taxon>
        <taxon>Pezizomycotina</taxon>
        <taxon>Eurotiomycetes</taxon>
        <taxon>Chaetothyriomycetidae</taxon>
        <taxon>Chaetothyriales</taxon>
        <taxon>Chaetothyriales incertae sedis</taxon>
        <taxon>Neophaeococcomyces</taxon>
    </lineage>
</organism>
<name>A0ACC3A6B9_9EURO</name>
<accession>A0ACC3A6B9</accession>
<evidence type="ECO:0000313" key="2">
    <source>
        <dbReference type="Proteomes" id="UP001172386"/>
    </source>
</evidence>
<protein>
    <submittedName>
        <fullName evidence="1">ATP-binding mismatch repair protein</fullName>
    </submittedName>
</protein>
<sequence length="1026" mass="114995">MAATIKPIEAKSVHQIQAGQVIVDLCSVVKELVENALDADATTIEVRFKNYGLDSIEVQDNGTGISEANHESLALKHYTSKLSTYDDLSELQTFGFRGEALSSLCALSSFTVNTAQAHEAPKGKRLQFETSGKLKSTSFIATQKGTTAIVENLFAKLPVRQKELSKNIKREYGKVLGLLHAYACISTEVKFTVKNTIPKARSAVVFSTKGNATTRDNIANVYGAKMLSQLIELDMKLDFQSTLTQLSRSDVDCTKVSVVGHISKPVFGEGRQTPDRQMFFVNGRPCGLPQIAKAINEVYKSYNVSQSPFIFADLKMDTNAYDVNVSPDKRTIFLHNATALTDKLKAALTERFDNIDQTVPQSEVQVMKMPAFHQGTVARSVSKCSDDSDTDSKSQIKFPARQGMNVREDIDPGGSEGEDEQDLTPNLLKAHFGNVASKREDEPQRKTTPDPMKLQKAAKQQAEKIAEAIRKQKHISSEMDEDDDMRHINDGPKRQELPKEAKNVDVHVQDFNARINEQQNNKSGDRQVVSREIDQEVSTAKRAQNDKGIVSNAFDRMRPRRLSPEIATITIGDRTVTRMIGTPKVDHSLGAHAKRSPNKPLSQFSQSLQKFDIDRDASSLSAYSGEPSKHESADGELDEANKSRYLDSSDTEDEIDGPRNNRQPDYEQRRLKSDADPVRNEASIPLNETTEKAQEEKRVQELIRRAEETKVKIGRDQRQATQALRRGVSKDSTVNYVAISSTNLDVLAEQSISLRSRDLEHFREKRHLAREESLVASEEERLSLTISKEDFGKMHIAGQFNLGFIIALRHKDMSDKTRHKDELFIIDQHASDEKYNFERLQAETVVGNQRLVHPVMLDLTAVEEEIVLENSHALQQNGFVIDADLSGEYPVGQRCQLMTLPLSKETTLGIRDLEELIHLLSETHITTDTASIPRPTKIRRMFAMRACRSSIMIGKTLSKRQMKKVLEHMGMIDKPWNCPHGRPTMRHLISLDDLDGQLWSEGSGLLSDEAEGRKPSTADIWKEYVA</sequence>
<dbReference type="EMBL" id="JAPDRQ010000089">
    <property type="protein sequence ID" value="KAJ9655782.1"/>
    <property type="molecule type" value="Genomic_DNA"/>
</dbReference>
<keyword evidence="1" id="KW-0547">Nucleotide-binding</keyword>
<dbReference type="Proteomes" id="UP001172386">
    <property type="component" value="Unassembled WGS sequence"/>
</dbReference>
<keyword evidence="1" id="KW-0067">ATP-binding</keyword>